<dbReference type="AlphaFoldDB" id="A0AAN7VGV3"/>
<keyword evidence="2" id="KW-1185">Reference proteome</keyword>
<reference evidence="1 2" key="1">
    <citation type="journal article" date="2024" name="Insects">
        <title>An Improved Chromosome-Level Genome Assembly of the Firefly Pyrocoelia pectoralis.</title>
        <authorList>
            <person name="Fu X."/>
            <person name="Meyer-Rochow V.B."/>
            <person name="Ballantyne L."/>
            <person name="Zhu X."/>
        </authorList>
    </citation>
    <scope>NUCLEOTIDE SEQUENCE [LARGE SCALE GENOMIC DNA]</scope>
    <source>
        <strain evidence="1">XCY_ONT2</strain>
    </source>
</reference>
<name>A0AAN7VGV3_9COLE</name>
<comment type="caution">
    <text evidence="1">The sequence shown here is derived from an EMBL/GenBank/DDBJ whole genome shotgun (WGS) entry which is preliminary data.</text>
</comment>
<evidence type="ECO:0000313" key="1">
    <source>
        <dbReference type="EMBL" id="KAK5647712.1"/>
    </source>
</evidence>
<organism evidence="1 2">
    <name type="scientific">Pyrocoelia pectoralis</name>
    <dbReference type="NCBI Taxonomy" id="417401"/>
    <lineage>
        <taxon>Eukaryota</taxon>
        <taxon>Metazoa</taxon>
        <taxon>Ecdysozoa</taxon>
        <taxon>Arthropoda</taxon>
        <taxon>Hexapoda</taxon>
        <taxon>Insecta</taxon>
        <taxon>Pterygota</taxon>
        <taxon>Neoptera</taxon>
        <taxon>Endopterygota</taxon>
        <taxon>Coleoptera</taxon>
        <taxon>Polyphaga</taxon>
        <taxon>Elateriformia</taxon>
        <taxon>Elateroidea</taxon>
        <taxon>Lampyridae</taxon>
        <taxon>Lampyrinae</taxon>
        <taxon>Pyrocoelia</taxon>
    </lineage>
</organism>
<protein>
    <submittedName>
        <fullName evidence="1">Uncharacterized protein</fullName>
    </submittedName>
</protein>
<accession>A0AAN7VGV3</accession>
<proteinExistence type="predicted"/>
<dbReference type="EMBL" id="JAVRBK010000002">
    <property type="protein sequence ID" value="KAK5647712.1"/>
    <property type="molecule type" value="Genomic_DNA"/>
</dbReference>
<gene>
    <name evidence="1" type="ORF">RI129_002604</name>
</gene>
<dbReference type="Proteomes" id="UP001329430">
    <property type="component" value="Chromosome 2"/>
</dbReference>
<sequence length="136" mass="15745">MEISERRRRENNVILFNVEENDQDLNTVKTTIHQVSATVDTNDLKVYRIGNVRTDNRPRPIIITLKSRNDVLTVLKNKNTLKTNRSRIVIASDQTPLQRKYLEDLRTELATRSNNGEKDLTIKYLKGVPKIISSKN</sequence>
<evidence type="ECO:0000313" key="2">
    <source>
        <dbReference type="Proteomes" id="UP001329430"/>
    </source>
</evidence>